<dbReference type="GO" id="GO:0016020">
    <property type="term" value="C:membrane"/>
    <property type="evidence" value="ECO:0007669"/>
    <property type="project" value="UniProtKB-SubCell"/>
</dbReference>
<evidence type="ECO:0000256" key="1">
    <source>
        <dbReference type="PROSITE-ProRule" id="PRU00122"/>
    </source>
</evidence>
<dbReference type="CDD" id="cd00110">
    <property type="entry name" value="LamG"/>
    <property type="match status" value="2"/>
</dbReference>
<protein>
    <recommendedName>
        <fullName evidence="2">Laminin G domain-containing protein</fullName>
    </recommendedName>
</protein>
<comment type="caution">
    <text evidence="1">Lacks conserved residue(s) required for the propagation of feature annotation.</text>
</comment>
<dbReference type="SUPFAM" id="SSF53098">
    <property type="entry name" value="Ribonuclease H-like"/>
    <property type="match status" value="1"/>
</dbReference>
<dbReference type="Gene3D" id="3.30.420.10">
    <property type="entry name" value="Ribonuclease H-like superfamily/Ribonuclease H"/>
    <property type="match status" value="1"/>
</dbReference>
<dbReference type="SUPFAM" id="SSF49899">
    <property type="entry name" value="Concanavalin A-like lectins/glucanases"/>
    <property type="match status" value="2"/>
</dbReference>
<sequence length="568" mass="64369">MNFGENRLFNSSDTLIDIVTGSYCISTFEGQAGVKQDQQQNYYSVALKDQRIVVMFNSGSGEIQMSSDRTITRNTFHTVNIIRKNRNLILRLDDQKEADMLLPRATAEISSPQKGGLFFGGVRRGIDVSGITATQQPFVGIIQDAVFNDKLLRFDEQASHKGVDFGQPDLQSVSEESYQKMAPSPPGESCATYMQVEDSAVNLQGEKPAELRLIKKDVPNNFNVSVDYRTFYAAGNIISLSNHPKKLHLSLFLEKGLLNLYYLHRKERKLEKRNTVLPIGKWHEIMLLKHGRHVTVFLDKQKSFFLGVPKRLPFKTLGIGGASNASVALHELQESFKGCFRSLNVNGMYKKIPSDTSCFKNVEFGNYFTGGGYIIQGNSIALIVLSRLVGKEIHLRWLKAHVSYLGNECADQLAKEAITKGDPFLLPKPLSYLKAEIKSAALSIWQENWDNGETGRSTHDIVPRVWNKPVGWNREEIMFVTGHGPFPSYLLRFNLRTHDNCSCGEKGDPMHYATKCRFTLSWHFQTPTVSLKLQWLKNILTNNFSRTRLRLLMRFICDENNLIVEDNN</sequence>
<evidence type="ECO:0000313" key="4">
    <source>
        <dbReference type="Proteomes" id="UP000499080"/>
    </source>
</evidence>
<gene>
    <name evidence="3" type="ORF">AVEN_45001_1</name>
</gene>
<dbReference type="GO" id="GO:0003676">
    <property type="term" value="F:nucleic acid binding"/>
    <property type="evidence" value="ECO:0007669"/>
    <property type="project" value="InterPro"/>
</dbReference>
<dbReference type="Proteomes" id="UP000499080">
    <property type="component" value="Unassembled WGS sequence"/>
</dbReference>
<dbReference type="PROSITE" id="PS50025">
    <property type="entry name" value="LAM_G_DOMAIN"/>
    <property type="match status" value="2"/>
</dbReference>
<keyword evidence="4" id="KW-1185">Reference proteome</keyword>
<dbReference type="Pfam" id="PF02210">
    <property type="entry name" value="Laminin_G_2"/>
    <property type="match status" value="2"/>
</dbReference>
<evidence type="ECO:0000313" key="3">
    <source>
        <dbReference type="EMBL" id="GBM95532.1"/>
    </source>
</evidence>
<dbReference type="EMBL" id="BGPR01004066">
    <property type="protein sequence ID" value="GBM95532.1"/>
    <property type="molecule type" value="Genomic_DNA"/>
</dbReference>
<dbReference type="InterPro" id="IPR036397">
    <property type="entry name" value="RNaseH_sf"/>
</dbReference>
<organism evidence="3 4">
    <name type="scientific">Araneus ventricosus</name>
    <name type="common">Orbweaver spider</name>
    <name type="synonym">Epeira ventricosa</name>
    <dbReference type="NCBI Taxonomy" id="182803"/>
    <lineage>
        <taxon>Eukaryota</taxon>
        <taxon>Metazoa</taxon>
        <taxon>Ecdysozoa</taxon>
        <taxon>Arthropoda</taxon>
        <taxon>Chelicerata</taxon>
        <taxon>Arachnida</taxon>
        <taxon>Araneae</taxon>
        <taxon>Araneomorphae</taxon>
        <taxon>Entelegynae</taxon>
        <taxon>Araneoidea</taxon>
        <taxon>Araneidae</taxon>
        <taxon>Araneus</taxon>
    </lineage>
</organism>
<dbReference type="InterPro" id="IPR050372">
    <property type="entry name" value="Neurexin-related_CASP"/>
</dbReference>
<dbReference type="InterPro" id="IPR013320">
    <property type="entry name" value="ConA-like_dom_sf"/>
</dbReference>
<accession>A0A4Y2K2A8</accession>
<dbReference type="OrthoDB" id="6437659at2759"/>
<feature type="domain" description="Laminin G" evidence="2">
    <location>
        <begin position="1"/>
        <end position="190"/>
    </location>
</feature>
<name>A0A4Y2K2A8_ARAVE</name>
<comment type="caution">
    <text evidence="3">The sequence shown here is derived from an EMBL/GenBank/DDBJ whole genome shotgun (WGS) entry which is preliminary data.</text>
</comment>
<feature type="domain" description="Laminin G" evidence="2">
    <location>
        <begin position="190"/>
        <end position="358"/>
    </location>
</feature>
<evidence type="ECO:0000259" key="2">
    <source>
        <dbReference type="PROSITE" id="PS50025"/>
    </source>
</evidence>
<dbReference type="PANTHER" id="PTHR15036">
    <property type="entry name" value="PIKACHURIN-LIKE PROTEIN"/>
    <property type="match status" value="1"/>
</dbReference>
<dbReference type="Gene3D" id="2.60.120.200">
    <property type="match status" value="2"/>
</dbReference>
<reference evidence="3 4" key="1">
    <citation type="journal article" date="2019" name="Sci. Rep.">
        <title>Orb-weaving spider Araneus ventricosus genome elucidates the spidroin gene catalogue.</title>
        <authorList>
            <person name="Kono N."/>
            <person name="Nakamura H."/>
            <person name="Ohtoshi R."/>
            <person name="Moran D.A.P."/>
            <person name="Shinohara A."/>
            <person name="Yoshida Y."/>
            <person name="Fujiwara M."/>
            <person name="Mori M."/>
            <person name="Tomita M."/>
            <person name="Arakawa K."/>
        </authorList>
    </citation>
    <scope>NUCLEOTIDE SEQUENCE [LARGE SCALE GENOMIC DNA]</scope>
</reference>
<dbReference type="SMART" id="SM00282">
    <property type="entry name" value="LamG"/>
    <property type="match status" value="2"/>
</dbReference>
<dbReference type="InterPro" id="IPR001791">
    <property type="entry name" value="Laminin_G"/>
</dbReference>
<dbReference type="AlphaFoldDB" id="A0A4Y2K2A8"/>
<dbReference type="InterPro" id="IPR012337">
    <property type="entry name" value="RNaseH-like_sf"/>
</dbReference>
<proteinExistence type="predicted"/>
<dbReference type="PANTHER" id="PTHR15036:SF85">
    <property type="entry name" value="SP2353, ISOFORM A"/>
    <property type="match status" value="1"/>
</dbReference>